<evidence type="ECO:0000256" key="5">
    <source>
        <dbReference type="ARBA" id="ARBA00042605"/>
    </source>
</evidence>
<protein>
    <recommendedName>
        <fullName evidence="4">L-serine deaminase</fullName>
    </recommendedName>
    <alternativeName>
        <fullName evidence="5">L-threonine dehydratase</fullName>
    </alternativeName>
</protein>
<comment type="caution">
    <text evidence="8">The sequence shown here is derived from an EMBL/GenBank/DDBJ whole genome shotgun (WGS) entry which is preliminary data.</text>
</comment>
<dbReference type="Proteomes" id="UP001249851">
    <property type="component" value="Unassembled WGS sequence"/>
</dbReference>
<evidence type="ECO:0000259" key="7">
    <source>
        <dbReference type="Pfam" id="PF00291"/>
    </source>
</evidence>
<dbReference type="InterPro" id="IPR001926">
    <property type="entry name" value="TrpB-like_PALP"/>
</dbReference>
<feature type="transmembrane region" description="Helical" evidence="6">
    <location>
        <begin position="45"/>
        <end position="63"/>
    </location>
</feature>
<evidence type="ECO:0000256" key="2">
    <source>
        <dbReference type="ARBA" id="ARBA00022898"/>
    </source>
</evidence>
<evidence type="ECO:0000256" key="6">
    <source>
        <dbReference type="SAM" id="Phobius"/>
    </source>
</evidence>
<dbReference type="GO" id="GO:0006567">
    <property type="term" value="P:L-threonine catabolic process"/>
    <property type="evidence" value="ECO:0007669"/>
    <property type="project" value="TreeGrafter"/>
</dbReference>
<dbReference type="EMBL" id="JARQWQ010000092">
    <property type="protein sequence ID" value="KAK2551920.1"/>
    <property type="molecule type" value="Genomic_DNA"/>
</dbReference>
<dbReference type="AlphaFoldDB" id="A0AAD9Q089"/>
<reference evidence="8" key="1">
    <citation type="journal article" date="2023" name="G3 (Bethesda)">
        <title>Whole genome assembly and annotation of the endangered Caribbean coral Acropora cervicornis.</title>
        <authorList>
            <person name="Selwyn J.D."/>
            <person name="Vollmer S.V."/>
        </authorList>
    </citation>
    <scope>NUCLEOTIDE SEQUENCE</scope>
    <source>
        <strain evidence="8">K2</strain>
    </source>
</reference>
<dbReference type="PANTHER" id="PTHR48078">
    <property type="entry name" value="THREONINE DEHYDRATASE, MITOCHONDRIAL-RELATED"/>
    <property type="match status" value="1"/>
</dbReference>
<dbReference type="Gene3D" id="3.40.50.1100">
    <property type="match status" value="1"/>
</dbReference>
<dbReference type="PANTHER" id="PTHR48078:SF6">
    <property type="entry name" value="L-THREONINE DEHYDRATASE CATABOLIC TDCB"/>
    <property type="match status" value="1"/>
</dbReference>
<dbReference type="InterPro" id="IPR050147">
    <property type="entry name" value="Ser/Thr_Dehydratase"/>
</dbReference>
<dbReference type="InterPro" id="IPR036052">
    <property type="entry name" value="TrpB-like_PALP_sf"/>
</dbReference>
<evidence type="ECO:0000256" key="4">
    <source>
        <dbReference type="ARBA" id="ARBA00041766"/>
    </source>
</evidence>
<accession>A0AAD9Q089</accession>
<organism evidence="8 9">
    <name type="scientific">Acropora cervicornis</name>
    <name type="common">Staghorn coral</name>
    <dbReference type="NCBI Taxonomy" id="6130"/>
    <lineage>
        <taxon>Eukaryota</taxon>
        <taxon>Metazoa</taxon>
        <taxon>Cnidaria</taxon>
        <taxon>Anthozoa</taxon>
        <taxon>Hexacorallia</taxon>
        <taxon>Scleractinia</taxon>
        <taxon>Astrocoeniina</taxon>
        <taxon>Acroporidae</taxon>
        <taxon>Acropora</taxon>
    </lineage>
</organism>
<dbReference type="GO" id="GO:0004794">
    <property type="term" value="F:threonine deaminase activity"/>
    <property type="evidence" value="ECO:0007669"/>
    <property type="project" value="TreeGrafter"/>
</dbReference>
<gene>
    <name evidence="8" type="ORF">P5673_027167</name>
</gene>
<name>A0AAD9Q089_ACRCE</name>
<keyword evidence="6" id="KW-0472">Membrane</keyword>
<dbReference type="Pfam" id="PF00291">
    <property type="entry name" value="PALP"/>
    <property type="match status" value="1"/>
</dbReference>
<evidence type="ECO:0000256" key="3">
    <source>
        <dbReference type="ARBA" id="ARBA00023239"/>
    </source>
</evidence>
<dbReference type="GO" id="GO:0006565">
    <property type="term" value="P:L-serine catabolic process"/>
    <property type="evidence" value="ECO:0007669"/>
    <property type="project" value="TreeGrafter"/>
</dbReference>
<sequence>MLEEVYVDLSDKGLHFISPYNDLVVVAGQGTIGVEIFQDLPEVDAVFVAVGGGGLIGGIAAYLKSVKPSIKMIGCQPAQSAVMSASVKAGKILDLESGETLSDGTAGGVEENSVTFELCNYLVDEWILVTEEEIIGAVYQFMENHHKIIECAAGVAFAAYLKEKERFCRQNVVIISCGANISMEDLKRIFFKQD</sequence>
<dbReference type="GO" id="GO:0003941">
    <property type="term" value="F:L-serine ammonia-lyase activity"/>
    <property type="evidence" value="ECO:0007669"/>
    <property type="project" value="TreeGrafter"/>
</dbReference>
<keyword evidence="6" id="KW-1133">Transmembrane helix</keyword>
<proteinExistence type="predicted"/>
<dbReference type="SUPFAM" id="SSF53686">
    <property type="entry name" value="Tryptophan synthase beta subunit-like PLP-dependent enzymes"/>
    <property type="match status" value="1"/>
</dbReference>
<comment type="cofactor">
    <cofactor evidence="1">
        <name>pyridoxal 5'-phosphate</name>
        <dbReference type="ChEBI" id="CHEBI:597326"/>
    </cofactor>
</comment>
<evidence type="ECO:0000313" key="9">
    <source>
        <dbReference type="Proteomes" id="UP001249851"/>
    </source>
</evidence>
<dbReference type="GO" id="GO:0009097">
    <property type="term" value="P:isoleucine biosynthetic process"/>
    <property type="evidence" value="ECO:0007669"/>
    <property type="project" value="TreeGrafter"/>
</dbReference>
<evidence type="ECO:0000256" key="1">
    <source>
        <dbReference type="ARBA" id="ARBA00001933"/>
    </source>
</evidence>
<keyword evidence="9" id="KW-1185">Reference proteome</keyword>
<keyword evidence="6" id="KW-0812">Transmembrane</keyword>
<reference evidence="8" key="2">
    <citation type="journal article" date="2023" name="Science">
        <title>Genomic signatures of disease resistance in endangered staghorn corals.</title>
        <authorList>
            <person name="Vollmer S.V."/>
            <person name="Selwyn J.D."/>
            <person name="Despard B.A."/>
            <person name="Roesel C.L."/>
        </authorList>
    </citation>
    <scope>NUCLEOTIDE SEQUENCE</scope>
    <source>
        <strain evidence="8">K2</strain>
    </source>
</reference>
<keyword evidence="3" id="KW-0456">Lyase</keyword>
<evidence type="ECO:0000313" key="8">
    <source>
        <dbReference type="EMBL" id="KAK2551920.1"/>
    </source>
</evidence>
<feature type="domain" description="Tryptophan synthase beta chain-like PALP" evidence="7">
    <location>
        <begin position="11"/>
        <end position="178"/>
    </location>
</feature>
<keyword evidence="2" id="KW-0663">Pyridoxal phosphate</keyword>